<organism evidence="2 3">
    <name type="scientific">Amborella trichopoda</name>
    <dbReference type="NCBI Taxonomy" id="13333"/>
    <lineage>
        <taxon>Eukaryota</taxon>
        <taxon>Viridiplantae</taxon>
        <taxon>Streptophyta</taxon>
        <taxon>Embryophyta</taxon>
        <taxon>Tracheophyta</taxon>
        <taxon>Spermatophyta</taxon>
        <taxon>Magnoliopsida</taxon>
        <taxon>Amborellales</taxon>
        <taxon>Amborellaceae</taxon>
        <taxon>Amborella</taxon>
    </lineage>
</organism>
<gene>
    <name evidence="2" type="ORF">AMTR_s00091p00114070</name>
</gene>
<keyword evidence="3" id="KW-1185">Reference proteome</keyword>
<dbReference type="Proteomes" id="UP000017836">
    <property type="component" value="Unassembled WGS sequence"/>
</dbReference>
<dbReference type="AlphaFoldDB" id="W1NZ77"/>
<feature type="compositionally biased region" description="Polar residues" evidence="1">
    <location>
        <begin position="96"/>
        <end position="111"/>
    </location>
</feature>
<evidence type="ECO:0000313" key="3">
    <source>
        <dbReference type="Proteomes" id="UP000017836"/>
    </source>
</evidence>
<feature type="region of interest" description="Disordered" evidence="1">
    <location>
        <begin position="134"/>
        <end position="159"/>
    </location>
</feature>
<feature type="compositionally biased region" description="Basic and acidic residues" evidence="1">
    <location>
        <begin position="134"/>
        <end position="152"/>
    </location>
</feature>
<reference evidence="3" key="1">
    <citation type="journal article" date="2013" name="Science">
        <title>The Amborella genome and the evolution of flowering plants.</title>
        <authorList>
            <consortium name="Amborella Genome Project"/>
        </authorList>
    </citation>
    <scope>NUCLEOTIDE SEQUENCE [LARGE SCALE GENOMIC DNA]</scope>
</reference>
<sequence length="194" mass="22051">MSTTVRSMWQCVSVWVWAQIKPDSVISSLKEAFMGTPGYKKGLNLFLPFYLGKRKIAKCFGFKRKWTPASREKRARQSMFSDERSTPKKGKKKVNNSDSRQLPGSKESVQLPSVEATKGSISARVKGTDELAKCREHSARQQKDDHLQRRTCEGGTYEGDNNMWRTAVRGTQQQAALIGEECAASKREDNEKRW</sequence>
<proteinExistence type="predicted"/>
<dbReference type="HOGENOM" id="CLU_1404188_0_0_1"/>
<evidence type="ECO:0000313" key="2">
    <source>
        <dbReference type="EMBL" id="ERN00616.1"/>
    </source>
</evidence>
<feature type="region of interest" description="Disordered" evidence="1">
    <location>
        <begin position="71"/>
        <end position="120"/>
    </location>
</feature>
<protein>
    <submittedName>
        <fullName evidence="2">Uncharacterized protein</fullName>
    </submittedName>
</protein>
<accession>W1NZ77</accession>
<dbReference type="EMBL" id="KI394855">
    <property type="protein sequence ID" value="ERN00616.1"/>
    <property type="molecule type" value="Genomic_DNA"/>
</dbReference>
<name>W1NZ77_AMBTC</name>
<evidence type="ECO:0000256" key="1">
    <source>
        <dbReference type="SAM" id="MobiDB-lite"/>
    </source>
</evidence>
<dbReference type="Gramene" id="ERN00616">
    <property type="protein sequence ID" value="ERN00616"/>
    <property type="gene ID" value="AMTR_s00091p00114070"/>
</dbReference>